<dbReference type="SUPFAM" id="SSF48452">
    <property type="entry name" value="TPR-like"/>
    <property type="match status" value="1"/>
</dbReference>
<reference evidence="2" key="1">
    <citation type="submission" date="2021-01" db="EMBL/GenBank/DDBJ databases">
        <authorList>
            <person name="Corre E."/>
            <person name="Pelletier E."/>
            <person name="Niang G."/>
            <person name="Scheremetjew M."/>
            <person name="Finn R."/>
            <person name="Kale V."/>
            <person name="Holt S."/>
            <person name="Cochrane G."/>
            <person name="Meng A."/>
            <person name="Brown T."/>
            <person name="Cohen L."/>
        </authorList>
    </citation>
    <scope>NUCLEOTIDE SEQUENCE</scope>
    <source>
        <strain evidence="2">ECT3854</strain>
    </source>
</reference>
<proteinExistence type="predicted"/>
<organism evidence="2">
    <name type="scientific">Cyclophora tenuis</name>
    <name type="common">Marine diatom</name>
    <dbReference type="NCBI Taxonomy" id="216820"/>
    <lineage>
        <taxon>Eukaryota</taxon>
        <taxon>Sar</taxon>
        <taxon>Stramenopiles</taxon>
        <taxon>Ochrophyta</taxon>
        <taxon>Bacillariophyta</taxon>
        <taxon>Fragilariophyceae</taxon>
        <taxon>Fragilariophycidae</taxon>
        <taxon>Cyclophorales</taxon>
        <taxon>Cyclophoraceae</taxon>
        <taxon>Cyclophora</taxon>
    </lineage>
</organism>
<evidence type="ECO:0008006" key="3">
    <source>
        <dbReference type="Google" id="ProtNLM"/>
    </source>
</evidence>
<dbReference type="Gene3D" id="1.25.40.10">
    <property type="entry name" value="Tetratricopeptide repeat domain"/>
    <property type="match status" value="1"/>
</dbReference>
<evidence type="ECO:0000313" key="2">
    <source>
        <dbReference type="EMBL" id="CAD8933859.1"/>
    </source>
</evidence>
<sequence>MMTQQQPQPQPQQQQPPPSPHGNNNHYHLFTGSTSNGSIKSMTMKGSSSSSSSSSGGTPKKSDVSPRVKLQMEKHERELDQAILKWGPDHPAVAKVLGTLGLLNQHMTKNTNKAITYHEEAIRILRKSIDANVDGGTALETLKEQLAVALTDLALIHEQTADFQHALDEYTEARQILQSINRNKSDPRFMSSDFGVDRISRAMK</sequence>
<name>A0A7S1D000_CYCTE</name>
<dbReference type="InterPro" id="IPR011990">
    <property type="entry name" value="TPR-like_helical_dom_sf"/>
</dbReference>
<protein>
    <recommendedName>
        <fullName evidence="3">Kinesin light chain</fullName>
    </recommendedName>
</protein>
<accession>A0A7S1D000</accession>
<dbReference type="AlphaFoldDB" id="A0A7S1D000"/>
<feature type="compositionally biased region" description="Low complexity" evidence="1">
    <location>
        <begin position="37"/>
        <end position="59"/>
    </location>
</feature>
<feature type="compositionally biased region" description="Polar residues" evidence="1">
    <location>
        <begin position="21"/>
        <end position="36"/>
    </location>
</feature>
<feature type="region of interest" description="Disordered" evidence="1">
    <location>
        <begin position="1"/>
        <end position="67"/>
    </location>
</feature>
<evidence type="ECO:0000256" key="1">
    <source>
        <dbReference type="SAM" id="MobiDB-lite"/>
    </source>
</evidence>
<dbReference type="EMBL" id="HBFW01007485">
    <property type="protein sequence ID" value="CAD8933859.1"/>
    <property type="molecule type" value="Transcribed_RNA"/>
</dbReference>
<feature type="compositionally biased region" description="Pro residues" evidence="1">
    <location>
        <begin position="8"/>
        <end position="20"/>
    </location>
</feature>
<gene>
    <name evidence="2" type="ORF">CTEN0397_LOCUS4888</name>
</gene>